<organism evidence="1 2">
    <name type="scientific">Pseudomonas gregormendelii</name>
    <dbReference type="NCBI Taxonomy" id="1628277"/>
    <lineage>
        <taxon>Bacteria</taxon>
        <taxon>Pseudomonadati</taxon>
        <taxon>Pseudomonadota</taxon>
        <taxon>Gammaproteobacteria</taxon>
        <taxon>Pseudomonadales</taxon>
        <taxon>Pseudomonadaceae</taxon>
        <taxon>Pseudomonas</taxon>
    </lineage>
</organism>
<dbReference type="EMBL" id="JADEVO010000014">
    <property type="protein sequence ID" value="MBN3965948.1"/>
    <property type="molecule type" value="Genomic_DNA"/>
</dbReference>
<sequence length="167" mass="18675">MRATTNSSRPFTALYDSENQPTPKPLTLLKKLMNLFKSDDAQSKKSSLPDGSDIALEHLYADILNPHTKRTLKDAFTFIERVNKFLALPSPETAREMGFESSGTAKGHFSRVLDYWIGNLRELLELSDDRLAIQLTMTRAIVARTSLQKVKLDATPDITDISPPPVT</sequence>
<evidence type="ECO:0000313" key="2">
    <source>
        <dbReference type="Proteomes" id="UP000772591"/>
    </source>
</evidence>
<proteinExistence type="predicted"/>
<accession>A0ABS3AFJ5</accession>
<gene>
    <name evidence="1" type="ORF">IMW75_11750</name>
</gene>
<reference evidence="1 2" key="1">
    <citation type="journal article" date="2021" name="Int. J. Syst. Evol. Microbiol.">
        <title>Pseudomonas piscium sp. nov., Pseudomonas pisciculturae sp. nov., Pseudomonas mucoides sp. nov. and Pseudomonas neuropathica sp. nov. isolated from rainbow trout.</title>
        <authorList>
            <person name="Duman M."/>
            <person name="Mulet M."/>
            <person name="Altun S."/>
            <person name="Saticioglu I.B."/>
            <person name="Gomila M."/>
            <person name="Lalucat J."/>
            <person name="Garcia-Valdes E."/>
        </authorList>
    </citation>
    <scope>NUCLEOTIDE SEQUENCE [LARGE SCALE GENOMIC DNA]</scope>
    <source>
        <strain evidence="1 2">LMG 28632</strain>
    </source>
</reference>
<evidence type="ECO:0000313" key="1">
    <source>
        <dbReference type="EMBL" id="MBN3965948.1"/>
    </source>
</evidence>
<comment type="caution">
    <text evidence="1">The sequence shown here is derived from an EMBL/GenBank/DDBJ whole genome shotgun (WGS) entry which is preliminary data.</text>
</comment>
<dbReference type="Proteomes" id="UP000772591">
    <property type="component" value="Unassembled WGS sequence"/>
</dbReference>
<name>A0ABS3AFJ5_9PSED</name>
<keyword evidence="2" id="KW-1185">Reference proteome</keyword>
<protein>
    <submittedName>
        <fullName evidence="1">Uncharacterized protein</fullName>
    </submittedName>
</protein>